<evidence type="ECO:0000256" key="1">
    <source>
        <dbReference type="SAM" id="MobiDB-lite"/>
    </source>
</evidence>
<accession>A0A853CAA2</accession>
<feature type="region of interest" description="Disordered" evidence="1">
    <location>
        <begin position="1"/>
        <end position="35"/>
    </location>
</feature>
<dbReference type="Proteomes" id="UP000530424">
    <property type="component" value="Unassembled WGS sequence"/>
</dbReference>
<proteinExistence type="predicted"/>
<feature type="compositionally biased region" description="Polar residues" evidence="1">
    <location>
        <begin position="1"/>
        <end position="12"/>
    </location>
</feature>
<protein>
    <submittedName>
        <fullName evidence="2">Uncharacterized protein</fullName>
    </submittedName>
</protein>
<dbReference type="RefSeq" id="WP_179665966.1">
    <property type="nucleotide sequence ID" value="NZ_JACCFP010000001.1"/>
</dbReference>
<evidence type="ECO:0000313" key="3">
    <source>
        <dbReference type="Proteomes" id="UP000530424"/>
    </source>
</evidence>
<organism evidence="2 3">
    <name type="scientific">Nocardioides thalensis</name>
    <dbReference type="NCBI Taxonomy" id="1914755"/>
    <lineage>
        <taxon>Bacteria</taxon>
        <taxon>Bacillati</taxon>
        <taxon>Actinomycetota</taxon>
        <taxon>Actinomycetes</taxon>
        <taxon>Propionibacteriales</taxon>
        <taxon>Nocardioidaceae</taxon>
        <taxon>Nocardioides</taxon>
    </lineage>
</organism>
<comment type="caution">
    <text evidence="2">The sequence shown here is derived from an EMBL/GenBank/DDBJ whole genome shotgun (WGS) entry which is preliminary data.</text>
</comment>
<keyword evidence="3" id="KW-1185">Reference proteome</keyword>
<sequence>MDQTTSPETQTGRPVDSTHESDGVDRRLERRHALRTRHAQSLTRLMEERTDLRGVHALADFVDDAVRWTA</sequence>
<feature type="compositionally biased region" description="Basic and acidic residues" evidence="1">
    <location>
        <begin position="16"/>
        <end position="28"/>
    </location>
</feature>
<reference evidence="2 3" key="1">
    <citation type="submission" date="2020-07" db="EMBL/GenBank/DDBJ databases">
        <title>Sequencing the genomes of 1000 actinobacteria strains.</title>
        <authorList>
            <person name="Klenk H.-P."/>
        </authorList>
    </citation>
    <scope>NUCLEOTIDE SEQUENCE [LARGE SCALE GENOMIC DNA]</scope>
    <source>
        <strain evidence="2 3">DSM 103833</strain>
    </source>
</reference>
<name>A0A853CAA2_9ACTN</name>
<gene>
    <name evidence="2" type="ORF">HNR19_003841</name>
</gene>
<evidence type="ECO:0000313" key="2">
    <source>
        <dbReference type="EMBL" id="NYJ03143.1"/>
    </source>
</evidence>
<dbReference type="EMBL" id="JACCFP010000001">
    <property type="protein sequence ID" value="NYJ03143.1"/>
    <property type="molecule type" value="Genomic_DNA"/>
</dbReference>
<dbReference type="AlphaFoldDB" id="A0A853CAA2"/>